<evidence type="ECO:0000256" key="9">
    <source>
        <dbReference type="ARBA" id="ARBA00023136"/>
    </source>
</evidence>
<dbReference type="InterPro" id="IPR002146">
    <property type="entry name" value="ATP_synth_b/b'su_bac/chlpt"/>
</dbReference>
<keyword evidence="9 13" id="KW-0472">Membrane</keyword>
<dbReference type="AlphaFoldDB" id="A0AAP5LLM9"/>
<dbReference type="GO" id="GO:0005886">
    <property type="term" value="C:plasma membrane"/>
    <property type="evidence" value="ECO:0007669"/>
    <property type="project" value="UniProtKB-SubCell"/>
</dbReference>
<gene>
    <name evidence="13" type="primary">atpF</name>
    <name evidence="16" type="ORF">J2W91_001698</name>
</gene>
<reference evidence="16" key="1">
    <citation type="submission" date="2023-07" db="EMBL/GenBank/DDBJ databases">
        <title>Sorghum-associated microbial communities from plants grown in Nebraska, USA.</title>
        <authorList>
            <person name="Schachtman D."/>
        </authorList>
    </citation>
    <scope>NUCLEOTIDE SEQUENCE</scope>
    <source>
        <strain evidence="16">BE80</strain>
    </source>
</reference>
<evidence type="ECO:0000256" key="10">
    <source>
        <dbReference type="ARBA" id="ARBA00023310"/>
    </source>
</evidence>
<comment type="similarity">
    <text evidence="1 13 14">Belongs to the ATPase B chain family.</text>
</comment>
<comment type="caution">
    <text evidence="16">The sequence shown here is derived from an EMBL/GenBank/DDBJ whole genome shotgun (WGS) entry which is preliminary data.</text>
</comment>
<dbReference type="Pfam" id="PF00430">
    <property type="entry name" value="ATP-synt_B"/>
    <property type="match status" value="1"/>
</dbReference>
<evidence type="ECO:0000313" key="17">
    <source>
        <dbReference type="Proteomes" id="UP001254832"/>
    </source>
</evidence>
<sequence>MKFLLENTILAMVAFAILYWLLSRYAFGPLFSIMEKRRELVMTQMNEAAETRQQAVTYVEEQKKALEQARKEAQDIIEQSRQTGGKQAEAILADANAEANRLKNDAVREIESEKNKAVAALRSELGTASVRIASKLIKKEVENGPAQEELVNQYLNEVGGRQ</sequence>
<evidence type="ECO:0000256" key="7">
    <source>
        <dbReference type="ARBA" id="ARBA00022989"/>
    </source>
</evidence>
<dbReference type="CDD" id="cd06503">
    <property type="entry name" value="ATP-synt_Fo_b"/>
    <property type="match status" value="1"/>
</dbReference>
<evidence type="ECO:0000256" key="5">
    <source>
        <dbReference type="ARBA" id="ARBA00022692"/>
    </source>
</evidence>
<feature type="transmembrane region" description="Helical" evidence="13">
    <location>
        <begin position="12"/>
        <end position="33"/>
    </location>
</feature>
<dbReference type="GO" id="GO:0012505">
    <property type="term" value="C:endomembrane system"/>
    <property type="evidence" value="ECO:0007669"/>
    <property type="project" value="UniProtKB-SubCell"/>
</dbReference>
<keyword evidence="10 13" id="KW-0066">ATP synthesis</keyword>
<dbReference type="InterPro" id="IPR005864">
    <property type="entry name" value="ATP_synth_F0_bsu_bac"/>
</dbReference>
<evidence type="ECO:0000256" key="8">
    <source>
        <dbReference type="ARBA" id="ARBA00023065"/>
    </source>
</evidence>
<evidence type="ECO:0000256" key="2">
    <source>
        <dbReference type="ARBA" id="ARBA00022448"/>
    </source>
</evidence>
<evidence type="ECO:0000256" key="4">
    <source>
        <dbReference type="ARBA" id="ARBA00022547"/>
    </source>
</evidence>
<dbReference type="RefSeq" id="WP_235540450.1">
    <property type="nucleotide sequence ID" value="NZ_JAVDTR010000003.1"/>
</dbReference>
<keyword evidence="3 13" id="KW-1003">Cell membrane</keyword>
<evidence type="ECO:0000256" key="6">
    <source>
        <dbReference type="ARBA" id="ARBA00022781"/>
    </source>
</evidence>
<keyword evidence="4 13" id="KW-0138">CF(0)</keyword>
<name>A0AAP5LLM9_PAEAM</name>
<dbReference type="Gene3D" id="1.20.5.620">
    <property type="entry name" value="F1F0 ATP synthase subunit B, membrane domain"/>
    <property type="match status" value="1"/>
</dbReference>
<dbReference type="GO" id="GO:0045259">
    <property type="term" value="C:proton-transporting ATP synthase complex"/>
    <property type="evidence" value="ECO:0007669"/>
    <property type="project" value="UniProtKB-KW"/>
</dbReference>
<keyword evidence="7 13" id="KW-1133">Transmembrane helix</keyword>
<comment type="subcellular location">
    <subcellularLocation>
        <location evidence="13">Cell membrane</location>
        <topology evidence="13">Single-pass membrane protein</topology>
    </subcellularLocation>
    <subcellularLocation>
        <location evidence="12">Endomembrane system</location>
        <topology evidence="12">Single-pass membrane protein</topology>
    </subcellularLocation>
</comment>
<comment type="subunit">
    <text evidence="13">F-type ATPases have 2 components, F(1) - the catalytic core - and F(0) - the membrane proton channel. F(1) has five subunits: alpha(3), beta(3), gamma(1), delta(1), epsilon(1). F(0) has three main subunits: a(1), b(2) and c(10-14). The alpha and beta chains form an alternating ring which encloses part of the gamma chain. F(1) is attached to F(0) by a central stalk formed by the gamma and epsilon chains, while a peripheral stalk is formed by the delta and b chains.</text>
</comment>
<keyword evidence="5 13" id="KW-0812">Transmembrane</keyword>
<evidence type="ECO:0000256" key="1">
    <source>
        <dbReference type="ARBA" id="ARBA00005513"/>
    </source>
</evidence>
<proteinExistence type="inferred from homology"/>
<dbReference type="PANTHER" id="PTHR33445:SF1">
    <property type="entry name" value="ATP SYNTHASE SUBUNIT B"/>
    <property type="match status" value="1"/>
</dbReference>
<keyword evidence="2 13" id="KW-0813">Transport</keyword>
<dbReference type="SUPFAM" id="SSF81573">
    <property type="entry name" value="F1F0 ATP synthase subunit B, membrane domain"/>
    <property type="match status" value="1"/>
</dbReference>
<evidence type="ECO:0000256" key="12">
    <source>
        <dbReference type="ARBA" id="ARBA00037847"/>
    </source>
</evidence>
<dbReference type="HAMAP" id="MF_01398">
    <property type="entry name" value="ATP_synth_b_bprime"/>
    <property type="match status" value="1"/>
</dbReference>
<dbReference type="InterPro" id="IPR028987">
    <property type="entry name" value="ATP_synth_B-like_membr_sf"/>
</dbReference>
<keyword evidence="6 13" id="KW-0375">Hydrogen ion transport</keyword>
<evidence type="ECO:0000256" key="3">
    <source>
        <dbReference type="ARBA" id="ARBA00022475"/>
    </source>
</evidence>
<feature type="coiled-coil region" evidence="15">
    <location>
        <begin position="52"/>
        <end position="116"/>
    </location>
</feature>
<comment type="function">
    <text evidence="11 13">F(1)F(0) ATP synthase produces ATP from ADP in the presence of a proton or sodium gradient. F-type ATPases consist of two structural domains, F(1) containing the extramembraneous catalytic core and F(0) containing the membrane proton channel, linked together by a central stalk and a peripheral stalk. During catalysis, ATP synthesis in the catalytic domain of F(1) is coupled via a rotary mechanism of the central stalk subunits to proton translocation.</text>
</comment>
<evidence type="ECO:0000256" key="13">
    <source>
        <dbReference type="HAMAP-Rule" id="MF_01398"/>
    </source>
</evidence>
<dbReference type="NCBIfam" id="TIGR01144">
    <property type="entry name" value="ATP_synt_b"/>
    <property type="match status" value="1"/>
</dbReference>
<dbReference type="GO" id="GO:0046961">
    <property type="term" value="F:proton-transporting ATPase activity, rotational mechanism"/>
    <property type="evidence" value="ECO:0007669"/>
    <property type="project" value="TreeGrafter"/>
</dbReference>
<dbReference type="EMBL" id="JAVDTR010000003">
    <property type="protein sequence ID" value="MDR6723246.1"/>
    <property type="molecule type" value="Genomic_DNA"/>
</dbReference>
<dbReference type="PANTHER" id="PTHR33445">
    <property type="entry name" value="ATP SYNTHASE SUBUNIT B', CHLOROPLASTIC"/>
    <property type="match status" value="1"/>
</dbReference>
<evidence type="ECO:0000256" key="11">
    <source>
        <dbReference type="ARBA" id="ARBA00025198"/>
    </source>
</evidence>
<comment type="function">
    <text evidence="13">Component of the F(0) channel, it forms part of the peripheral stalk, linking F(1) to F(0).</text>
</comment>
<organism evidence="16 17">
    <name type="scientific">Paenibacillus amylolyticus</name>
    <dbReference type="NCBI Taxonomy" id="1451"/>
    <lineage>
        <taxon>Bacteria</taxon>
        <taxon>Bacillati</taxon>
        <taxon>Bacillota</taxon>
        <taxon>Bacilli</taxon>
        <taxon>Bacillales</taxon>
        <taxon>Paenibacillaceae</taxon>
        <taxon>Paenibacillus</taxon>
    </lineage>
</organism>
<evidence type="ECO:0000256" key="15">
    <source>
        <dbReference type="SAM" id="Coils"/>
    </source>
</evidence>
<evidence type="ECO:0000256" key="14">
    <source>
        <dbReference type="RuleBase" id="RU003848"/>
    </source>
</evidence>
<keyword evidence="8 13" id="KW-0406">Ion transport</keyword>
<dbReference type="GO" id="GO:0046933">
    <property type="term" value="F:proton-transporting ATP synthase activity, rotational mechanism"/>
    <property type="evidence" value="ECO:0007669"/>
    <property type="project" value="UniProtKB-UniRule"/>
</dbReference>
<keyword evidence="15" id="KW-0175">Coiled coil</keyword>
<evidence type="ECO:0000313" key="16">
    <source>
        <dbReference type="EMBL" id="MDR6723246.1"/>
    </source>
</evidence>
<accession>A0AAP5LLM9</accession>
<protein>
    <recommendedName>
        <fullName evidence="13">ATP synthase subunit b</fullName>
    </recommendedName>
    <alternativeName>
        <fullName evidence="13">ATP synthase F(0) sector subunit b</fullName>
    </alternativeName>
    <alternativeName>
        <fullName evidence="13">ATPase subunit I</fullName>
    </alternativeName>
    <alternativeName>
        <fullName evidence="13">F-type ATPase subunit b</fullName>
        <shortName evidence="13">F-ATPase subunit b</shortName>
    </alternativeName>
</protein>
<dbReference type="Proteomes" id="UP001254832">
    <property type="component" value="Unassembled WGS sequence"/>
</dbReference>
<dbReference type="InterPro" id="IPR050059">
    <property type="entry name" value="ATP_synthase_B_chain"/>
</dbReference>